<name>X1S9K0_9ZZZZ</name>
<protein>
    <recommendedName>
        <fullName evidence="3">SWIM-type domain-containing protein</fullName>
    </recommendedName>
</protein>
<dbReference type="EMBL" id="BARW01001088">
    <property type="protein sequence ID" value="GAI72100.1"/>
    <property type="molecule type" value="Genomic_DNA"/>
</dbReference>
<comment type="caution">
    <text evidence="2">The sequence shown here is derived from an EMBL/GenBank/DDBJ whole genome shotgun (WGS) entry which is preliminary data.</text>
</comment>
<evidence type="ECO:0008006" key="3">
    <source>
        <dbReference type="Google" id="ProtNLM"/>
    </source>
</evidence>
<evidence type="ECO:0000256" key="1">
    <source>
        <dbReference type="SAM" id="MobiDB-lite"/>
    </source>
</evidence>
<sequence length="81" mass="8704">MASSRIGGTLIPPGSHQSNQVGGKVYTPAASYPSKSDPTKGYNVCEVNDGTISCDCMGWTRRNPPGGRTCKHTQDYELTLR</sequence>
<accession>X1S9K0</accession>
<organism evidence="2">
    <name type="scientific">marine sediment metagenome</name>
    <dbReference type="NCBI Taxonomy" id="412755"/>
    <lineage>
        <taxon>unclassified sequences</taxon>
        <taxon>metagenomes</taxon>
        <taxon>ecological metagenomes</taxon>
    </lineage>
</organism>
<evidence type="ECO:0000313" key="2">
    <source>
        <dbReference type="EMBL" id="GAI72100.1"/>
    </source>
</evidence>
<proteinExistence type="predicted"/>
<feature type="region of interest" description="Disordered" evidence="1">
    <location>
        <begin position="1"/>
        <end position="40"/>
    </location>
</feature>
<gene>
    <name evidence="2" type="ORF">S12H4_03749</name>
</gene>
<dbReference type="AlphaFoldDB" id="X1S9K0"/>
<feature type="non-terminal residue" evidence="2">
    <location>
        <position position="81"/>
    </location>
</feature>
<reference evidence="2" key="1">
    <citation type="journal article" date="2014" name="Front. Microbiol.">
        <title>High frequency of phylogenetically diverse reductive dehalogenase-homologous genes in deep subseafloor sedimentary metagenomes.</title>
        <authorList>
            <person name="Kawai M."/>
            <person name="Futagami T."/>
            <person name="Toyoda A."/>
            <person name="Takaki Y."/>
            <person name="Nishi S."/>
            <person name="Hori S."/>
            <person name="Arai W."/>
            <person name="Tsubouchi T."/>
            <person name="Morono Y."/>
            <person name="Uchiyama I."/>
            <person name="Ito T."/>
            <person name="Fujiyama A."/>
            <person name="Inagaki F."/>
            <person name="Takami H."/>
        </authorList>
    </citation>
    <scope>NUCLEOTIDE SEQUENCE</scope>
    <source>
        <strain evidence="2">Expedition CK06-06</strain>
    </source>
</reference>